<sequence length="134" mass="13810">MAELSVTIVPQHLYVLPDQLWVHRLPPDAAVPPLPAGPWSSVTRARDGLTVVCAGRLPAGAGSVSGPWRGLYGADAHNLDLPGMLAGLLVPLAGAGIGVFAASTFDADLVLVPAEKYERARTALEAAGHTLSAD</sequence>
<accession>A0A1E5P0P5</accession>
<dbReference type="RefSeq" id="WP_069924673.1">
    <property type="nucleotide sequence ID" value="NZ_MEHK01000002.1"/>
</dbReference>
<dbReference type="Pfam" id="PF13840">
    <property type="entry name" value="ACT_7"/>
    <property type="match status" value="1"/>
</dbReference>
<evidence type="ECO:0000259" key="1">
    <source>
        <dbReference type="Pfam" id="PF13840"/>
    </source>
</evidence>
<comment type="caution">
    <text evidence="2">The sequence shown here is derived from an EMBL/GenBank/DDBJ whole genome shotgun (WGS) entry which is preliminary data.</text>
</comment>
<dbReference type="Gene3D" id="3.30.2130.10">
    <property type="entry name" value="VC0802-like"/>
    <property type="match status" value="1"/>
</dbReference>
<organism evidence="2 3">
    <name type="scientific">Streptomyces subrutilus</name>
    <dbReference type="NCBI Taxonomy" id="36818"/>
    <lineage>
        <taxon>Bacteria</taxon>
        <taxon>Bacillati</taxon>
        <taxon>Actinomycetota</taxon>
        <taxon>Actinomycetes</taxon>
        <taxon>Kitasatosporales</taxon>
        <taxon>Streptomycetaceae</taxon>
        <taxon>Streptomyces</taxon>
    </lineage>
</organism>
<dbReference type="STRING" id="36818.BGK67_33085"/>
<dbReference type="OrthoDB" id="5615858at2"/>
<protein>
    <recommendedName>
        <fullName evidence="1">CASTOR ACT domain-containing protein</fullName>
    </recommendedName>
</protein>
<dbReference type="EMBL" id="MEHK01000002">
    <property type="protein sequence ID" value="OEJ22629.1"/>
    <property type="molecule type" value="Genomic_DNA"/>
</dbReference>
<gene>
    <name evidence="2" type="ORF">BGK67_33085</name>
</gene>
<feature type="domain" description="CASTOR ACT" evidence="1">
    <location>
        <begin position="77"/>
        <end position="125"/>
    </location>
</feature>
<dbReference type="AlphaFoldDB" id="A0A1E5P0P5"/>
<name>A0A1E5P0P5_9ACTN</name>
<keyword evidence="3" id="KW-1185">Reference proteome</keyword>
<dbReference type="SUPFAM" id="SSF55021">
    <property type="entry name" value="ACT-like"/>
    <property type="match status" value="1"/>
</dbReference>
<dbReference type="Proteomes" id="UP000095705">
    <property type="component" value="Unassembled WGS sequence"/>
</dbReference>
<reference evidence="2 3" key="1">
    <citation type="submission" date="2016-08" db="EMBL/GenBank/DDBJ databases">
        <title>The complete genome of Streptomyces subrutilus 10-1-1.</title>
        <authorList>
            <person name="Chen X."/>
        </authorList>
    </citation>
    <scope>NUCLEOTIDE SEQUENCE [LARGE SCALE GENOMIC DNA]</scope>
    <source>
        <strain evidence="2 3">10-1-1</strain>
    </source>
</reference>
<dbReference type="InterPro" id="IPR027795">
    <property type="entry name" value="CASTOR_ACT_dom"/>
</dbReference>
<proteinExistence type="predicted"/>
<evidence type="ECO:0000313" key="3">
    <source>
        <dbReference type="Proteomes" id="UP000095705"/>
    </source>
</evidence>
<dbReference type="InterPro" id="IPR045865">
    <property type="entry name" value="ACT-like_dom_sf"/>
</dbReference>
<evidence type="ECO:0000313" key="2">
    <source>
        <dbReference type="EMBL" id="OEJ22629.1"/>
    </source>
</evidence>